<keyword evidence="2" id="KW-0472">Membrane</keyword>
<gene>
    <name evidence="3" type="ORF">PPROV_000602600</name>
</gene>
<organism evidence="3 4">
    <name type="scientific">Pycnococcus provasolii</name>
    <dbReference type="NCBI Taxonomy" id="41880"/>
    <lineage>
        <taxon>Eukaryota</taxon>
        <taxon>Viridiplantae</taxon>
        <taxon>Chlorophyta</taxon>
        <taxon>Pseudoscourfieldiophyceae</taxon>
        <taxon>Pseudoscourfieldiales</taxon>
        <taxon>Pycnococcaceae</taxon>
        <taxon>Pycnococcus</taxon>
    </lineage>
</organism>
<keyword evidence="4" id="KW-1185">Reference proteome</keyword>
<keyword evidence="2" id="KW-1133">Transmembrane helix</keyword>
<feature type="region of interest" description="Disordered" evidence="1">
    <location>
        <begin position="1"/>
        <end position="26"/>
    </location>
</feature>
<keyword evidence="2" id="KW-0812">Transmembrane</keyword>
<evidence type="ECO:0000313" key="4">
    <source>
        <dbReference type="Proteomes" id="UP000660262"/>
    </source>
</evidence>
<protein>
    <submittedName>
        <fullName evidence="3">Uncharacterized protein</fullName>
    </submittedName>
</protein>
<evidence type="ECO:0000256" key="2">
    <source>
        <dbReference type="SAM" id="Phobius"/>
    </source>
</evidence>
<reference evidence="3" key="1">
    <citation type="submission" date="2020-10" db="EMBL/GenBank/DDBJ databases">
        <title>Unveiling of a novel bifunctional photoreceptor, Dualchrome1, isolated from a cosmopolitan green alga.</title>
        <authorList>
            <person name="Suzuki S."/>
            <person name="Kawachi M."/>
        </authorList>
    </citation>
    <scope>NUCLEOTIDE SEQUENCE</scope>
    <source>
        <strain evidence="3">NIES 2893</strain>
    </source>
</reference>
<proteinExistence type="predicted"/>
<dbReference type="EMBL" id="BNJQ01000016">
    <property type="protein sequence ID" value="GHP07285.1"/>
    <property type="molecule type" value="Genomic_DNA"/>
</dbReference>
<dbReference type="Proteomes" id="UP000660262">
    <property type="component" value="Unassembled WGS sequence"/>
</dbReference>
<accession>A0A830HKV5</accession>
<comment type="caution">
    <text evidence="3">The sequence shown here is derived from an EMBL/GenBank/DDBJ whole genome shotgun (WGS) entry which is preliminary data.</text>
</comment>
<dbReference type="AlphaFoldDB" id="A0A830HKV5"/>
<evidence type="ECO:0000313" key="3">
    <source>
        <dbReference type="EMBL" id="GHP07285.1"/>
    </source>
</evidence>
<evidence type="ECO:0000256" key="1">
    <source>
        <dbReference type="SAM" id="MobiDB-lite"/>
    </source>
</evidence>
<feature type="transmembrane region" description="Helical" evidence="2">
    <location>
        <begin position="104"/>
        <end position="124"/>
    </location>
</feature>
<name>A0A830HKV5_9CHLO</name>
<sequence length="131" mass="14319">MLPANHIRQRTYTVGKHSTSTSTSTSGSLQKWHYIKVRVMGTQATPSTMPHCENAINEALQQLFGNVGGAVPFEVVVTSSKRERKKDETTTIIKTVPGEPTRKLMSAIAFTPSTILVASSTYLLTLLEDVV</sequence>